<keyword evidence="9 13" id="KW-0472">Membrane</keyword>
<feature type="transmembrane region" description="Helical" evidence="13">
    <location>
        <begin position="57"/>
        <end position="76"/>
    </location>
</feature>
<sequence length="312" mass="34450">MPNISSVSEFLLLAFADTRDLQLLHFALFLGIYLAALLGNSLIITTVACDHNLHTPMYFFLLNLALLDLGCISTTLPKAMANALWDTRAISYQGCAAQVLFFVFFFGSEYSILTIMAYDRYVAICKPLHYGSLVGSRACAQMAAAAWGSGFLNAVLHTATTFSLPLCQGNSVDQFFCQIPQIVKLSCSDAYLQEVELLAFSFSFVFGCFVFIVVSYVQIFRAVQRIPSVEGRQKAFSTCLPHLAVVSLFVSTDMFAYLKPPSLSSPSLDLVVAVLYSVVPPAVNPLIYSMRNQDLKDALRRLMTRDVSKSKK</sequence>
<evidence type="ECO:0000256" key="5">
    <source>
        <dbReference type="ARBA" id="ARBA00022692"/>
    </source>
</evidence>
<dbReference type="GO" id="GO:0005886">
    <property type="term" value="C:plasma membrane"/>
    <property type="evidence" value="ECO:0007669"/>
    <property type="project" value="UniProtKB-SubCell"/>
</dbReference>
<protein>
    <recommendedName>
        <fullName evidence="13">Olfactory receptor</fullName>
    </recommendedName>
</protein>
<name>A0A8B9QUR3_ANAPL</name>
<feature type="transmembrane region" description="Helical" evidence="13">
    <location>
        <begin position="198"/>
        <end position="223"/>
    </location>
</feature>
<feature type="transmembrane region" description="Helical" evidence="13">
    <location>
        <begin position="270"/>
        <end position="290"/>
    </location>
</feature>
<dbReference type="AlphaFoldDB" id="A0A8B9QUR3"/>
<keyword evidence="3 13" id="KW-1003">Cell membrane</keyword>
<comment type="subcellular location">
    <subcellularLocation>
        <location evidence="2 13">Cell membrane</location>
        <topology evidence="2 13">Multi-pass membrane protein</topology>
    </subcellularLocation>
</comment>
<dbReference type="InterPro" id="IPR000276">
    <property type="entry name" value="GPCR_Rhodpsn"/>
</dbReference>
<dbReference type="Pfam" id="PF13853">
    <property type="entry name" value="7tm_4"/>
    <property type="match status" value="1"/>
</dbReference>
<evidence type="ECO:0000313" key="15">
    <source>
        <dbReference type="Ensembl" id="ENSAPLP00020003783.1"/>
    </source>
</evidence>
<feature type="transmembrane region" description="Helical" evidence="13">
    <location>
        <begin position="235"/>
        <end position="258"/>
    </location>
</feature>
<dbReference type="PROSITE" id="PS00237">
    <property type="entry name" value="G_PROTEIN_RECEP_F1_1"/>
    <property type="match status" value="1"/>
</dbReference>
<dbReference type="InterPro" id="IPR050516">
    <property type="entry name" value="Olfactory_GPCR"/>
</dbReference>
<dbReference type="Proteomes" id="UP000694400">
    <property type="component" value="Chromosome 34"/>
</dbReference>
<dbReference type="InterPro" id="IPR000725">
    <property type="entry name" value="Olfact_rcpt"/>
</dbReference>
<dbReference type="PROSITE" id="PS50262">
    <property type="entry name" value="G_PROTEIN_RECEP_F1_2"/>
    <property type="match status" value="1"/>
</dbReference>
<dbReference type="GO" id="GO:0004930">
    <property type="term" value="F:G protein-coupled receptor activity"/>
    <property type="evidence" value="ECO:0007669"/>
    <property type="project" value="UniProtKB-KW"/>
</dbReference>
<accession>A0A8B9QUR3</accession>
<evidence type="ECO:0000256" key="3">
    <source>
        <dbReference type="ARBA" id="ARBA00022475"/>
    </source>
</evidence>
<evidence type="ECO:0000256" key="1">
    <source>
        <dbReference type="ARBA" id="ARBA00002936"/>
    </source>
</evidence>
<keyword evidence="10 12" id="KW-0675">Receptor</keyword>
<keyword evidence="7 13" id="KW-1133">Transmembrane helix</keyword>
<dbReference type="Gene3D" id="1.20.1070.10">
    <property type="entry name" value="Rhodopsin 7-helix transmembrane proteins"/>
    <property type="match status" value="1"/>
</dbReference>
<proteinExistence type="inferred from homology"/>
<evidence type="ECO:0000256" key="2">
    <source>
        <dbReference type="ARBA" id="ARBA00004651"/>
    </source>
</evidence>
<evidence type="ECO:0000256" key="6">
    <source>
        <dbReference type="ARBA" id="ARBA00022725"/>
    </source>
</evidence>
<evidence type="ECO:0000256" key="8">
    <source>
        <dbReference type="ARBA" id="ARBA00023040"/>
    </source>
</evidence>
<keyword evidence="4 13" id="KW-0716">Sensory transduction</keyword>
<evidence type="ECO:0000256" key="10">
    <source>
        <dbReference type="ARBA" id="ARBA00023170"/>
    </source>
</evidence>
<reference evidence="15" key="1">
    <citation type="submission" date="2019-08" db="EMBL/GenBank/DDBJ databases">
        <title>Three high-quality genomes provides insights into domestication of ducks.</title>
        <authorList>
            <person name="Hou Z.C."/>
            <person name="Zhu F."/>
            <person name="Yin Z.T."/>
            <person name="Zhang F."/>
        </authorList>
    </citation>
    <scope>NUCLEOTIDE SEQUENCE [LARGE SCALE GENOMIC DNA]</scope>
</reference>
<feature type="transmembrane region" description="Helical" evidence="13">
    <location>
        <begin position="96"/>
        <end position="118"/>
    </location>
</feature>
<dbReference type="PRINTS" id="PR00245">
    <property type="entry name" value="OLFACTORYR"/>
</dbReference>
<evidence type="ECO:0000256" key="13">
    <source>
        <dbReference type="RuleBase" id="RU363047"/>
    </source>
</evidence>
<dbReference type="FunFam" id="1.20.1070.10:FF:000037">
    <property type="entry name" value="Olfactory receptor"/>
    <property type="match status" value="1"/>
</dbReference>
<feature type="transmembrane region" description="Helical" evidence="13">
    <location>
        <begin position="23"/>
        <end position="45"/>
    </location>
</feature>
<dbReference type="GO" id="GO:0004984">
    <property type="term" value="F:olfactory receptor activity"/>
    <property type="evidence" value="ECO:0007669"/>
    <property type="project" value="InterPro"/>
</dbReference>
<reference evidence="15" key="3">
    <citation type="submission" date="2025-09" db="UniProtKB">
        <authorList>
            <consortium name="Ensembl"/>
        </authorList>
    </citation>
    <scope>IDENTIFICATION</scope>
</reference>
<feature type="transmembrane region" description="Helical" evidence="13">
    <location>
        <begin position="138"/>
        <end position="156"/>
    </location>
</feature>
<dbReference type="SUPFAM" id="SSF81321">
    <property type="entry name" value="Family A G protein-coupled receptor-like"/>
    <property type="match status" value="1"/>
</dbReference>
<evidence type="ECO:0000256" key="11">
    <source>
        <dbReference type="ARBA" id="ARBA00023224"/>
    </source>
</evidence>
<keyword evidence="5 12" id="KW-0812">Transmembrane</keyword>
<organism evidence="15 16">
    <name type="scientific">Anas platyrhynchos</name>
    <name type="common">Mallard</name>
    <name type="synonym">Anas boschas</name>
    <dbReference type="NCBI Taxonomy" id="8839"/>
    <lineage>
        <taxon>Eukaryota</taxon>
        <taxon>Metazoa</taxon>
        <taxon>Chordata</taxon>
        <taxon>Craniata</taxon>
        <taxon>Vertebrata</taxon>
        <taxon>Euteleostomi</taxon>
        <taxon>Archelosauria</taxon>
        <taxon>Archosauria</taxon>
        <taxon>Dinosauria</taxon>
        <taxon>Saurischia</taxon>
        <taxon>Theropoda</taxon>
        <taxon>Coelurosauria</taxon>
        <taxon>Aves</taxon>
        <taxon>Neognathae</taxon>
        <taxon>Galloanserae</taxon>
        <taxon>Anseriformes</taxon>
        <taxon>Anatidae</taxon>
        <taxon>Anatinae</taxon>
        <taxon>Anas</taxon>
    </lineage>
</organism>
<dbReference type="PANTHER" id="PTHR26452">
    <property type="entry name" value="OLFACTORY RECEPTOR"/>
    <property type="match status" value="1"/>
</dbReference>
<evidence type="ECO:0000256" key="4">
    <source>
        <dbReference type="ARBA" id="ARBA00022606"/>
    </source>
</evidence>
<dbReference type="PRINTS" id="PR00237">
    <property type="entry name" value="GPCRRHODOPSN"/>
</dbReference>
<feature type="domain" description="G-protein coupled receptors family 1 profile" evidence="14">
    <location>
        <begin position="39"/>
        <end position="288"/>
    </location>
</feature>
<dbReference type="Ensembl" id="ENSAPLT00020004072.1">
    <property type="protein sequence ID" value="ENSAPLP00020003783.1"/>
    <property type="gene ID" value="ENSAPLG00020002804.1"/>
</dbReference>
<keyword evidence="6 13" id="KW-0552">Olfaction</keyword>
<evidence type="ECO:0000256" key="7">
    <source>
        <dbReference type="ARBA" id="ARBA00022989"/>
    </source>
</evidence>
<dbReference type="CDD" id="cd15227">
    <property type="entry name" value="7tmA_OR14-like"/>
    <property type="match status" value="1"/>
</dbReference>
<comment type="function">
    <text evidence="1">Odorant receptor.</text>
</comment>
<evidence type="ECO:0000259" key="14">
    <source>
        <dbReference type="PROSITE" id="PS50262"/>
    </source>
</evidence>
<evidence type="ECO:0000256" key="9">
    <source>
        <dbReference type="ARBA" id="ARBA00023136"/>
    </source>
</evidence>
<keyword evidence="11 12" id="KW-0807">Transducer</keyword>
<evidence type="ECO:0000256" key="12">
    <source>
        <dbReference type="RuleBase" id="RU000688"/>
    </source>
</evidence>
<reference evidence="15" key="2">
    <citation type="submission" date="2025-08" db="UniProtKB">
        <authorList>
            <consortium name="Ensembl"/>
        </authorList>
    </citation>
    <scope>IDENTIFICATION</scope>
</reference>
<evidence type="ECO:0000313" key="16">
    <source>
        <dbReference type="Proteomes" id="UP000694400"/>
    </source>
</evidence>
<keyword evidence="8 12" id="KW-0297">G-protein coupled receptor</keyword>
<dbReference type="InterPro" id="IPR017452">
    <property type="entry name" value="GPCR_Rhodpsn_7TM"/>
</dbReference>
<comment type="similarity">
    <text evidence="12">Belongs to the G-protein coupled receptor 1 family.</text>
</comment>